<dbReference type="RefSeq" id="WP_071862743.1">
    <property type="nucleotide sequence ID" value="NZ_JBHLVS010000012.1"/>
</dbReference>
<keyword evidence="2" id="KW-0479">Metal-binding</keyword>
<protein>
    <recommendedName>
        <fullName evidence="2">Zinc-type alcohol dehydrogenase-like protein</fullName>
    </recommendedName>
</protein>
<organism evidence="4 5">
    <name type="scientific">Enterococcus devriesei</name>
    <dbReference type="NCBI Taxonomy" id="319970"/>
    <lineage>
        <taxon>Bacteria</taxon>
        <taxon>Bacillati</taxon>
        <taxon>Bacillota</taxon>
        <taxon>Bacilli</taxon>
        <taxon>Lactobacillales</taxon>
        <taxon>Enterococcaceae</taxon>
        <taxon>Enterococcus</taxon>
    </lineage>
</organism>
<keyword evidence="2" id="KW-0862">Zinc</keyword>
<evidence type="ECO:0000256" key="1">
    <source>
        <dbReference type="ARBA" id="ARBA00010371"/>
    </source>
</evidence>
<dbReference type="InterPro" id="IPR052585">
    <property type="entry name" value="Lipid_raft_assoc_Zn_ADH"/>
</dbReference>
<sequence>MISRVIGFEKGFPLSEGNHFETYEVMLPKLNKFDIVVKNLAVSINPVDTKLRQSGKGTQQPHVLGYDSVGIITQLGDKVAHLQVGDRVLFAGTTKRFGSYSENQVIDSRLVASLPNELATDEAAAMPLTFITAYEMLFEKMGLIPEESQNQGTILIINGAGGVGSVATQLAKWAGLKVITTASRKETKDWSEKMGADHVIDHHKDLTKQLKKIGFTQLPYILILHSTDRYFTEMSELLEPFGHLGSIVAANKDLDLTILKNKSGSFDWEYMFAKTDYDYKVASQGAILKLLVRLLQEKKIHSTLTKIIPGFSPEVFYQAHQLVEENNMIGKLVVHY</sequence>
<dbReference type="Pfam" id="PF00107">
    <property type="entry name" value="ADH_zinc_N"/>
    <property type="match status" value="1"/>
</dbReference>
<evidence type="ECO:0000313" key="5">
    <source>
        <dbReference type="Proteomes" id="UP000183700"/>
    </source>
</evidence>
<proteinExistence type="inferred from homology"/>
<dbReference type="STRING" id="319970.RV00_GL002980"/>
<dbReference type="InterPro" id="IPR020843">
    <property type="entry name" value="ER"/>
</dbReference>
<dbReference type="Pfam" id="PF08240">
    <property type="entry name" value="ADH_N"/>
    <property type="match status" value="1"/>
</dbReference>
<dbReference type="CDD" id="cd08252">
    <property type="entry name" value="AL_MDR"/>
    <property type="match status" value="1"/>
</dbReference>
<feature type="domain" description="Enoyl reductase (ER)" evidence="3">
    <location>
        <begin position="17"/>
        <end position="334"/>
    </location>
</feature>
<dbReference type="Gene3D" id="3.40.50.720">
    <property type="entry name" value="NAD(P)-binding Rossmann-like Domain"/>
    <property type="match status" value="1"/>
</dbReference>
<comment type="similarity">
    <text evidence="1 2">Belongs to the zinc-containing alcohol dehydrogenase family. Quinone oxidoreductase subfamily.</text>
</comment>
<evidence type="ECO:0000313" key="4">
    <source>
        <dbReference type="EMBL" id="OJG35149.1"/>
    </source>
</evidence>
<evidence type="ECO:0000256" key="2">
    <source>
        <dbReference type="RuleBase" id="RU364000"/>
    </source>
</evidence>
<dbReference type="InterPro" id="IPR014182">
    <property type="entry name" value="ADH_Zn_typ-1"/>
</dbReference>
<dbReference type="SMART" id="SM00829">
    <property type="entry name" value="PKS_ER"/>
    <property type="match status" value="1"/>
</dbReference>
<dbReference type="InterPro" id="IPR013149">
    <property type="entry name" value="ADH-like_C"/>
</dbReference>
<dbReference type="Proteomes" id="UP000183700">
    <property type="component" value="Unassembled WGS sequence"/>
</dbReference>
<accession>A0A1L8SSP7</accession>
<gene>
    <name evidence="4" type="ORF">RV00_GL002980</name>
</gene>
<dbReference type="PANTHER" id="PTHR43482:SF1">
    <property type="entry name" value="PROTEIN AST1-RELATED"/>
    <property type="match status" value="1"/>
</dbReference>
<keyword evidence="2" id="KW-0560">Oxidoreductase</keyword>
<evidence type="ECO:0000259" key="3">
    <source>
        <dbReference type="SMART" id="SM00829"/>
    </source>
</evidence>
<dbReference type="GO" id="GO:0008270">
    <property type="term" value="F:zinc ion binding"/>
    <property type="evidence" value="ECO:0007669"/>
    <property type="project" value="InterPro"/>
</dbReference>
<dbReference type="OrthoDB" id="9792162at2"/>
<dbReference type="SUPFAM" id="SSF51735">
    <property type="entry name" value="NAD(P)-binding Rossmann-fold domains"/>
    <property type="match status" value="1"/>
</dbReference>
<dbReference type="InterPro" id="IPR011032">
    <property type="entry name" value="GroES-like_sf"/>
</dbReference>
<dbReference type="NCBIfam" id="TIGR02817">
    <property type="entry name" value="adh_fam_1"/>
    <property type="match status" value="1"/>
</dbReference>
<dbReference type="GO" id="GO:0016491">
    <property type="term" value="F:oxidoreductase activity"/>
    <property type="evidence" value="ECO:0007669"/>
    <property type="project" value="UniProtKB-KW"/>
</dbReference>
<dbReference type="InterPro" id="IPR013154">
    <property type="entry name" value="ADH-like_N"/>
</dbReference>
<dbReference type="Gene3D" id="3.90.180.10">
    <property type="entry name" value="Medium-chain alcohol dehydrogenases, catalytic domain"/>
    <property type="match status" value="1"/>
</dbReference>
<dbReference type="SUPFAM" id="SSF50129">
    <property type="entry name" value="GroES-like"/>
    <property type="match status" value="1"/>
</dbReference>
<dbReference type="InterPro" id="IPR036291">
    <property type="entry name" value="NAD(P)-bd_dom_sf"/>
</dbReference>
<comment type="caution">
    <text evidence="4">The sequence shown here is derived from an EMBL/GenBank/DDBJ whole genome shotgun (WGS) entry which is preliminary data.</text>
</comment>
<dbReference type="PANTHER" id="PTHR43482">
    <property type="entry name" value="PROTEIN AST1-RELATED"/>
    <property type="match status" value="1"/>
</dbReference>
<reference evidence="4 5" key="1">
    <citation type="submission" date="2014-12" db="EMBL/GenBank/DDBJ databases">
        <title>Draft genome sequences of 29 type strains of Enterococci.</title>
        <authorList>
            <person name="Zhong Z."/>
            <person name="Sun Z."/>
            <person name="Liu W."/>
            <person name="Zhang W."/>
            <person name="Zhang H."/>
        </authorList>
    </citation>
    <scope>NUCLEOTIDE SEQUENCE [LARGE SCALE GENOMIC DNA]</scope>
    <source>
        <strain evidence="4 5">DSM 22802</strain>
    </source>
</reference>
<name>A0A1L8SSP7_9ENTE</name>
<dbReference type="AlphaFoldDB" id="A0A1L8SSP7"/>
<keyword evidence="5" id="KW-1185">Reference proteome</keyword>
<dbReference type="EMBL" id="JXKM01000008">
    <property type="protein sequence ID" value="OJG35149.1"/>
    <property type="molecule type" value="Genomic_DNA"/>
</dbReference>